<dbReference type="RefSeq" id="WP_218780334.1">
    <property type="nucleotide sequence ID" value="NZ_FUKJ01000371.1"/>
</dbReference>
<protein>
    <recommendedName>
        <fullName evidence="3">DUF4160 domain-containing protein</fullName>
    </recommendedName>
</protein>
<proteinExistence type="predicted"/>
<keyword evidence="2" id="KW-1185">Reference proteome</keyword>
<name>A0A1R4HF82_9GAMM</name>
<evidence type="ECO:0008006" key="3">
    <source>
        <dbReference type="Google" id="ProtNLM"/>
    </source>
</evidence>
<dbReference type="Proteomes" id="UP000195442">
    <property type="component" value="Unassembled WGS sequence"/>
</dbReference>
<evidence type="ECO:0000313" key="2">
    <source>
        <dbReference type="Proteomes" id="UP000195442"/>
    </source>
</evidence>
<reference evidence="2" key="1">
    <citation type="submission" date="2017-02" db="EMBL/GenBank/DDBJ databases">
        <authorList>
            <person name="Daims H."/>
        </authorList>
    </citation>
    <scope>NUCLEOTIDE SEQUENCE [LARGE SCALE GENOMIC DNA]</scope>
</reference>
<dbReference type="InterPro" id="IPR025427">
    <property type="entry name" value="DUF4160"/>
</dbReference>
<dbReference type="EMBL" id="FUKJ01000371">
    <property type="protein sequence ID" value="SJM94857.1"/>
    <property type="molecule type" value="Genomic_DNA"/>
</dbReference>
<accession>A0A1R4HF82</accession>
<dbReference type="AlphaFoldDB" id="A0A1R4HF82"/>
<gene>
    <name evidence="1" type="ORF">CRENPOLYSF2_4320006</name>
</gene>
<sequence length="57" mass="6655">MHVHVYHADGEAKFWLEPTIELAQNFGLSAQELREAETLIKSHEQEIRNAWNKHFPG</sequence>
<organism evidence="1 2">
    <name type="scientific">Crenothrix polyspora</name>
    <dbReference type="NCBI Taxonomy" id="360316"/>
    <lineage>
        <taxon>Bacteria</taxon>
        <taxon>Pseudomonadati</taxon>
        <taxon>Pseudomonadota</taxon>
        <taxon>Gammaproteobacteria</taxon>
        <taxon>Methylococcales</taxon>
        <taxon>Crenotrichaceae</taxon>
        <taxon>Crenothrix</taxon>
    </lineage>
</organism>
<evidence type="ECO:0000313" key="1">
    <source>
        <dbReference type="EMBL" id="SJM94857.1"/>
    </source>
</evidence>
<dbReference type="Pfam" id="PF13711">
    <property type="entry name" value="DUF4160"/>
    <property type="match status" value="1"/>
</dbReference>